<name>A0ABS2SV33_9BACI</name>
<dbReference type="Gene3D" id="1.10.101.10">
    <property type="entry name" value="PGBD-like superfamily/PGBD"/>
    <property type="match status" value="3"/>
</dbReference>
<feature type="domain" description="Peptidoglycan binding-like" evidence="1">
    <location>
        <begin position="17"/>
        <end position="72"/>
    </location>
</feature>
<evidence type="ECO:0000259" key="1">
    <source>
        <dbReference type="Pfam" id="PF01471"/>
    </source>
</evidence>
<dbReference type="SUPFAM" id="SSF47090">
    <property type="entry name" value="PGBD-like"/>
    <property type="match status" value="3"/>
</dbReference>
<dbReference type="Proteomes" id="UP001179280">
    <property type="component" value="Unassembled WGS sequence"/>
</dbReference>
<keyword evidence="3" id="KW-1185">Reference proteome</keyword>
<dbReference type="EMBL" id="JAFBCV010000008">
    <property type="protein sequence ID" value="MBM7839372.1"/>
    <property type="molecule type" value="Genomic_DNA"/>
</dbReference>
<sequence>MAIDNQIVRSGSKKRFVEMVQKQLIRENPSALPNAGVDGRYGAETSDWVQRFQERKGLQVDGIAGPDTLGRLRADIIQRPDTSGRGVELLQEDLRYFYIQQTAVDGIYGAGTTQGVRDFQFLNNLVVDGTAGPNTLKKMDELMTTILVQTGDSGSLVRRIQHQLNEQDEVDVSLEVDGIYGSATESAVMAFQEAYEQRVDGIAGPVTMNLLDLEAFHPLEQGEIVEYMSRFGFNANGEEVTDASEVEEFKSELLNHPVIRERLPVDATEIEDVTLIEYELSGEAFYVADFEVEDDATVHIYVTFTEDKELDVVTVINIEGDLYDNDATLTAYDVDGDMIEETEQTILEFTNDSLDVQKEISELISELSEIQALDLTWNDVSCFLKKQIISEVICTGLPIAMGISLPSGVLGFAINLSCGLAVEPLIDKALEDECG</sequence>
<dbReference type="InterPro" id="IPR036365">
    <property type="entry name" value="PGBD-like_sf"/>
</dbReference>
<accession>A0ABS2SV33</accession>
<feature type="domain" description="Peptidoglycan binding-like" evidence="1">
    <location>
        <begin position="84"/>
        <end position="139"/>
    </location>
</feature>
<gene>
    <name evidence="2" type="ORF">JOC54_002652</name>
</gene>
<dbReference type="RefSeq" id="WP_204466631.1">
    <property type="nucleotide sequence ID" value="NZ_JAFBCV010000008.1"/>
</dbReference>
<reference evidence="2" key="1">
    <citation type="submission" date="2021-01" db="EMBL/GenBank/DDBJ databases">
        <title>Genomic Encyclopedia of Type Strains, Phase IV (KMG-IV): sequencing the most valuable type-strain genomes for metagenomic binning, comparative biology and taxonomic classification.</title>
        <authorList>
            <person name="Goeker M."/>
        </authorList>
    </citation>
    <scope>NUCLEOTIDE SEQUENCE</scope>
    <source>
        <strain evidence="2">DSM 21943</strain>
    </source>
</reference>
<feature type="domain" description="Peptidoglycan binding-like" evidence="1">
    <location>
        <begin position="153"/>
        <end position="211"/>
    </location>
</feature>
<comment type="caution">
    <text evidence="2">The sequence shown here is derived from an EMBL/GenBank/DDBJ whole genome shotgun (WGS) entry which is preliminary data.</text>
</comment>
<evidence type="ECO:0000313" key="2">
    <source>
        <dbReference type="EMBL" id="MBM7839372.1"/>
    </source>
</evidence>
<organism evidence="2 3">
    <name type="scientific">Shouchella xiaoxiensis</name>
    <dbReference type="NCBI Taxonomy" id="766895"/>
    <lineage>
        <taxon>Bacteria</taxon>
        <taxon>Bacillati</taxon>
        <taxon>Bacillota</taxon>
        <taxon>Bacilli</taxon>
        <taxon>Bacillales</taxon>
        <taxon>Bacillaceae</taxon>
        <taxon>Shouchella</taxon>
    </lineage>
</organism>
<proteinExistence type="predicted"/>
<dbReference type="Pfam" id="PF01471">
    <property type="entry name" value="PG_binding_1"/>
    <property type="match status" value="3"/>
</dbReference>
<evidence type="ECO:0000313" key="3">
    <source>
        <dbReference type="Proteomes" id="UP001179280"/>
    </source>
</evidence>
<dbReference type="InterPro" id="IPR036366">
    <property type="entry name" value="PGBDSf"/>
</dbReference>
<protein>
    <submittedName>
        <fullName evidence="2">Peptidoglycan hydrolase-like protein with peptidoglycan-binding domain</fullName>
    </submittedName>
</protein>
<dbReference type="InterPro" id="IPR002477">
    <property type="entry name" value="Peptidoglycan-bd-like"/>
</dbReference>